<evidence type="ECO:0000256" key="1">
    <source>
        <dbReference type="SAM" id="MobiDB-lite"/>
    </source>
</evidence>
<organism evidence="2 3">
    <name type="scientific">Adineta ricciae</name>
    <name type="common">Rotifer</name>
    <dbReference type="NCBI Taxonomy" id="249248"/>
    <lineage>
        <taxon>Eukaryota</taxon>
        <taxon>Metazoa</taxon>
        <taxon>Spiralia</taxon>
        <taxon>Gnathifera</taxon>
        <taxon>Rotifera</taxon>
        <taxon>Eurotatoria</taxon>
        <taxon>Bdelloidea</taxon>
        <taxon>Adinetida</taxon>
        <taxon>Adinetidae</taxon>
        <taxon>Adineta</taxon>
    </lineage>
</organism>
<name>A0A816FK76_ADIRI</name>
<dbReference type="Proteomes" id="UP000663828">
    <property type="component" value="Unassembled WGS sequence"/>
</dbReference>
<comment type="caution">
    <text evidence="2">The sequence shown here is derived from an EMBL/GenBank/DDBJ whole genome shotgun (WGS) entry which is preliminary data.</text>
</comment>
<reference evidence="2" key="1">
    <citation type="submission" date="2021-02" db="EMBL/GenBank/DDBJ databases">
        <authorList>
            <person name="Nowell W R."/>
        </authorList>
    </citation>
    <scope>NUCLEOTIDE SEQUENCE</scope>
</reference>
<dbReference type="AlphaFoldDB" id="A0A816FK76"/>
<evidence type="ECO:0000313" key="2">
    <source>
        <dbReference type="EMBL" id="CAF1662532.1"/>
    </source>
</evidence>
<feature type="region of interest" description="Disordered" evidence="1">
    <location>
        <begin position="105"/>
        <end position="124"/>
    </location>
</feature>
<protein>
    <submittedName>
        <fullName evidence="2">Uncharacterized protein</fullName>
    </submittedName>
</protein>
<dbReference type="EMBL" id="CAJNOR010011607">
    <property type="protein sequence ID" value="CAF1662532.1"/>
    <property type="molecule type" value="Genomic_DNA"/>
</dbReference>
<proteinExistence type="predicted"/>
<feature type="compositionally biased region" description="Basic and acidic residues" evidence="1">
    <location>
        <begin position="113"/>
        <end position="124"/>
    </location>
</feature>
<gene>
    <name evidence="2" type="ORF">XAT740_LOCUS57150</name>
</gene>
<keyword evidence="3" id="KW-1185">Reference proteome</keyword>
<evidence type="ECO:0000313" key="3">
    <source>
        <dbReference type="Proteomes" id="UP000663828"/>
    </source>
</evidence>
<accession>A0A816FK76</accession>
<sequence>MLDPIGSHRIRQNPIGFLETELHWNPTRKIPSKIQEIHVSDPTWDSIGSETVGIQCDSVTRISSDPPNSWDCSTWVAIVIWCLFQHCRSTAVEIGVVDEPSAYSIDTPASAKKSPEKNKDGYKV</sequence>